<dbReference type="KEGG" id="tbg:TbgDal_II3110"/>
<dbReference type="EMBL" id="FN554965">
    <property type="protein sequence ID" value="CBH09565.1"/>
    <property type="molecule type" value="Genomic_DNA"/>
</dbReference>
<reference evidence="2" key="1">
    <citation type="journal article" date="2010" name="PLoS Negl. Trop. Dis.">
        <title>The genome sequence of Trypanosoma brucei gambiense, causative agent of chronic human african trypanosomiasis.</title>
        <authorList>
            <person name="Jackson A.P."/>
            <person name="Sanders M."/>
            <person name="Berry A."/>
            <person name="McQuillan J."/>
            <person name="Aslett M.A."/>
            <person name="Quail M.A."/>
            <person name="Chukualim B."/>
            <person name="Capewell P."/>
            <person name="MacLeod A."/>
            <person name="Melville S.E."/>
            <person name="Gibson W."/>
            <person name="Barry J.D."/>
            <person name="Berriman M."/>
            <person name="Hertz-Fowler C."/>
        </authorList>
    </citation>
    <scope>NUCLEOTIDE SEQUENCE [LARGE SCALE GENOMIC DNA]</scope>
    <source>
        <strain evidence="2">MHOM/CI/86/DAL972</strain>
    </source>
</reference>
<dbReference type="AlphaFoldDB" id="C9ZJK6"/>
<name>C9ZJK6_TRYB9</name>
<evidence type="ECO:0000313" key="1">
    <source>
        <dbReference type="EMBL" id="CBH09565.1"/>
    </source>
</evidence>
<dbReference type="Proteomes" id="UP000002316">
    <property type="component" value="Chromosome 2"/>
</dbReference>
<gene>
    <name evidence="1" type="ORF">TbgDal_II3110</name>
</gene>
<evidence type="ECO:0000313" key="2">
    <source>
        <dbReference type="Proteomes" id="UP000002316"/>
    </source>
</evidence>
<dbReference type="RefSeq" id="XP_011771870.1">
    <property type="nucleotide sequence ID" value="XM_011773568.1"/>
</dbReference>
<sequence>MFKENRDMFRNECLGLEANKSNLYQQYEMTRPQMNDEHWRMQNQSMELNGQVERFMQENCAFRGEMEQMLFHINGLEAVIESITPELHHWKILANTDATHKTVPVFEQGRVKNESDQKEKGRIEIKFPFDSYKSQFCQKSSG</sequence>
<proteinExistence type="predicted"/>
<protein>
    <submittedName>
        <fullName evidence="1">Uncharacterized protein</fullName>
    </submittedName>
</protein>
<organism evidence="1 2">
    <name type="scientific">Trypanosoma brucei gambiense (strain MHOM/CI/86/DAL972)</name>
    <dbReference type="NCBI Taxonomy" id="679716"/>
    <lineage>
        <taxon>Eukaryota</taxon>
        <taxon>Discoba</taxon>
        <taxon>Euglenozoa</taxon>
        <taxon>Kinetoplastea</taxon>
        <taxon>Metakinetoplastina</taxon>
        <taxon>Trypanosomatida</taxon>
        <taxon>Trypanosomatidae</taxon>
        <taxon>Trypanosoma</taxon>
    </lineage>
</organism>
<dbReference type="GeneID" id="23858712"/>
<accession>C9ZJK6</accession>